<proteinExistence type="predicted"/>
<evidence type="ECO:0000256" key="1">
    <source>
        <dbReference type="SAM" id="SignalP"/>
    </source>
</evidence>
<evidence type="ECO:0000313" key="2">
    <source>
        <dbReference type="EMBL" id="MCQ4635526.1"/>
    </source>
</evidence>
<comment type="caution">
    <text evidence="2">The sequence shown here is derived from an EMBL/GenBank/DDBJ whole genome shotgun (WGS) entry which is preliminary data.</text>
</comment>
<name>A0ABT1RK04_9FIRM</name>
<keyword evidence="3" id="KW-1185">Reference proteome</keyword>
<dbReference type="EMBL" id="JANFXK010000001">
    <property type="protein sequence ID" value="MCQ4635526.1"/>
    <property type="molecule type" value="Genomic_DNA"/>
</dbReference>
<gene>
    <name evidence="2" type="ORF">NE619_02190</name>
</gene>
<reference evidence="2 3" key="1">
    <citation type="submission" date="2022-06" db="EMBL/GenBank/DDBJ databases">
        <title>Isolation of gut microbiota from human fecal samples.</title>
        <authorList>
            <person name="Pamer E.G."/>
            <person name="Barat B."/>
            <person name="Waligurski E."/>
            <person name="Medina S."/>
            <person name="Paddock L."/>
            <person name="Mostad J."/>
        </authorList>
    </citation>
    <scope>NUCLEOTIDE SEQUENCE [LARGE SCALE GENOMIC DNA]</scope>
    <source>
        <strain evidence="2 3">SL.3.17</strain>
    </source>
</reference>
<dbReference type="RefSeq" id="WP_256130708.1">
    <property type="nucleotide sequence ID" value="NZ_JANFXK010000001.1"/>
</dbReference>
<feature type="signal peptide" evidence="1">
    <location>
        <begin position="1"/>
        <end position="24"/>
    </location>
</feature>
<dbReference type="Proteomes" id="UP001524502">
    <property type="component" value="Unassembled WGS sequence"/>
</dbReference>
<keyword evidence="1" id="KW-0732">Signal</keyword>
<accession>A0ABT1RK04</accession>
<evidence type="ECO:0008006" key="4">
    <source>
        <dbReference type="Google" id="ProtNLM"/>
    </source>
</evidence>
<evidence type="ECO:0000313" key="3">
    <source>
        <dbReference type="Proteomes" id="UP001524502"/>
    </source>
</evidence>
<feature type="chain" id="PRO_5046900418" description="NEAT domain-containing protein" evidence="1">
    <location>
        <begin position="25"/>
        <end position="160"/>
    </location>
</feature>
<organism evidence="2 3">
    <name type="scientific">Anaerovorax odorimutans</name>
    <dbReference type="NCBI Taxonomy" id="109327"/>
    <lineage>
        <taxon>Bacteria</taxon>
        <taxon>Bacillati</taxon>
        <taxon>Bacillota</taxon>
        <taxon>Clostridia</taxon>
        <taxon>Peptostreptococcales</taxon>
        <taxon>Anaerovoracaceae</taxon>
        <taxon>Anaerovorax</taxon>
    </lineage>
</organism>
<protein>
    <recommendedName>
        <fullName evidence="4">NEAT domain-containing protein</fullName>
    </recommendedName>
</protein>
<sequence>MKRLKLFILLSAVLVLLVPQMAFAAVSEGDIPDEVLLENELIDDSSNAESDGSPSIVPFAVSCSMTFTKLSSSKAQATVVAARAGASSITSTIRLQYLASGGSYKNANAAAAVQTVKSNQMRHVAKFGISSKKKYRIKVTIKYVKNGTSYSNTYYKALSS</sequence>